<protein>
    <submittedName>
        <fullName evidence="1">Uncharacterized protein</fullName>
    </submittedName>
</protein>
<keyword evidence="2" id="KW-1185">Reference proteome</keyword>
<comment type="caution">
    <text evidence="1">The sequence shown here is derived from an EMBL/GenBank/DDBJ whole genome shotgun (WGS) entry which is preliminary data.</text>
</comment>
<accession>A0ABU9Z877</accession>
<proteinExistence type="predicted"/>
<name>A0ABU9Z877_9HYPH</name>
<evidence type="ECO:0000313" key="2">
    <source>
        <dbReference type="Proteomes" id="UP001404845"/>
    </source>
</evidence>
<evidence type="ECO:0000313" key="1">
    <source>
        <dbReference type="EMBL" id="MEN3227445.1"/>
    </source>
</evidence>
<sequence length="103" mass="11130">MVLIETPGLDCRRLCLKNRPIPEEFEPISKTFQSSFRQITGPCADPPGTGAAIAMHHGGAGRGNALRLGRICLEEAAVPDDRYLQNFQTMRGGEPAPTLPDLA</sequence>
<dbReference type="Proteomes" id="UP001404845">
    <property type="component" value="Unassembled WGS sequence"/>
</dbReference>
<dbReference type="EMBL" id="JAQYXL010000001">
    <property type="protein sequence ID" value="MEN3227445.1"/>
    <property type="molecule type" value="Genomic_DNA"/>
</dbReference>
<organism evidence="1 2">
    <name type="scientific">Methylorubrum rhodesianum</name>
    <dbReference type="NCBI Taxonomy" id="29427"/>
    <lineage>
        <taxon>Bacteria</taxon>
        <taxon>Pseudomonadati</taxon>
        <taxon>Pseudomonadota</taxon>
        <taxon>Alphaproteobacteria</taxon>
        <taxon>Hyphomicrobiales</taxon>
        <taxon>Methylobacteriaceae</taxon>
        <taxon>Methylorubrum</taxon>
    </lineage>
</organism>
<gene>
    <name evidence="1" type="ORF">PUR21_07310</name>
</gene>
<dbReference type="RefSeq" id="WP_157228220.1">
    <property type="nucleotide sequence ID" value="NZ_JACHOS010000009.1"/>
</dbReference>
<reference evidence="1 2" key="1">
    <citation type="journal article" date="2023" name="PLoS ONE">
        <title>Complete genome assembly of Hawai'i environmental nontuberculous mycobacteria reveals unexpected co-isolation with methylobacteria.</title>
        <authorList>
            <person name="Hendrix J."/>
            <person name="Epperson L.E."/>
            <person name="Tong E.I."/>
            <person name="Chan Y.L."/>
            <person name="Hasan N.A."/>
            <person name="Dawrs S.N."/>
            <person name="Norton G.J."/>
            <person name="Virdi R."/>
            <person name="Crooks J.L."/>
            <person name="Chan E.D."/>
            <person name="Honda J.R."/>
            <person name="Strong M."/>
        </authorList>
    </citation>
    <scope>NUCLEOTIDE SEQUENCE [LARGE SCALE GENOMIC DNA]</scope>
    <source>
        <strain evidence="1 2">NJH_HI01</strain>
    </source>
</reference>